<keyword evidence="2" id="KW-1185">Reference proteome</keyword>
<reference evidence="3" key="1">
    <citation type="submission" date="2022-11" db="UniProtKB">
        <authorList>
            <consortium name="WormBaseParasite"/>
        </authorList>
    </citation>
    <scope>IDENTIFICATION</scope>
</reference>
<feature type="signal peptide" evidence="1">
    <location>
        <begin position="1"/>
        <end position="19"/>
    </location>
</feature>
<dbReference type="Proteomes" id="UP000887540">
    <property type="component" value="Unplaced"/>
</dbReference>
<accession>A0A914CIZ5</accession>
<evidence type="ECO:0000313" key="2">
    <source>
        <dbReference type="Proteomes" id="UP000887540"/>
    </source>
</evidence>
<protein>
    <submittedName>
        <fullName evidence="3">Uncharacterized protein</fullName>
    </submittedName>
</protein>
<feature type="chain" id="PRO_5036677529" evidence="1">
    <location>
        <begin position="20"/>
        <end position="79"/>
    </location>
</feature>
<organism evidence="2 3">
    <name type="scientific">Acrobeloides nanus</name>
    <dbReference type="NCBI Taxonomy" id="290746"/>
    <lineage>
        <taxon>Eukaryota</taxon>
        <taxon>Metazoa</taxon>
        <taxon>Ecdysozoa</taxon>
        <taxon>Nematoda</taxon>
        <taxon>Chromadorea</taxon>
        <taxon>Rhabditida</taxon>
        <taxon>Tylenchina</taxon>
        <taxon>Cephalobomorpha</taxon>
        <taxon>Cephaloboidea</taxon>
        <taxon>Cephalobidae</taxon>
        <taxon>Acrobeloides</taxon>
    </lineage>
</organism>
<sequence length="79" mass="8837">MKLYLALALVCVFFNLSGGLVYEKPSEKQMHLGDSTRAQRIKRQWGSVSGWTTGLSAAWYGIKNFHPRGYGSWHSVFGG</sequence>
<evidence type="ECO:0000256" key="1">
    <source>
        <dbReference type="SAM" id="SignalP"/>
    </source>
</evidence>
<dbReference type="AlphaFoldDB" id="A0A914CIZ5"/>
<dbReference type="WBParaSite" id="ACRNAN_scaffold10976.g29629.t1">
    <property type="protein sequence ID" value="ACRNAN_scaffold10976.g29629.t1"/>
    <property type="gene ID" value="ACRNAN_scaffold10976.g29629"/>
</dbReference>
<keyword evidence="1" id="KW-0732">Signal</keyword>
<proteinExistence type="predicted"/>
<name>A0A914CIZ5_9BILA</name>
<evidence type="ECO:0000313" key="3">
    <source>
        <dbReference type="WBParaSite" id="ACRNAN_scaffold10976.g29629.t1"/>
    </source>
</evidence>